<dbReference type="Gene3D" id="1.20.1560.10">
    <property type="entry name" value="ABC transporter type 1, transmembrane domain"/>
    <property type="match status" value="1"/>
</dbReference>
<evidence type="ECO:0000256" key="4">
    <source>
        <dbReference type="ARBA" id="ARBA00022741"/>
    </source>
</evidence>
<accession>A0A6S7D9W0</accession>
<dbReference type="SUPFAM" id="SSF52540">
    <property type="entry name" value="P-loop containing nucleoside triphosphate hydrolases"/>
    <property type="match status" value="1"/>
</dbReference>
<evidence type="ECO:0000256" key="5">
    <source>
        <dbReference type="ARBA" id="ARBA00022840"/>
    </source>
</evidence>
<feature type="transmembrane region" description="Helical" evidence="8">
    <location>
        <begin position="41"/>
        <end position="64"/>
    </location>
</feature>
<keyword evidence="7 8" id="KW-0472">Membrane</keyword>
<feature type="domain" description="ABC transmembrane type-1" evidence="10">
    <location>
        <begin position="19"/>
        <end position="308"/>
    </location>
</feature>
<name>A0A6S7D9W0_9BURK</name>
<dbReference type="InterPro" id="IPR027417">
    <property type="entry name" value="P-loop_NTPase"/>
</dbReference>
<dbReference type="RefSeq" id="WP_175127918.1">
    <property type="nucleotide sequence ID" value="NZ_CADILD010000001.1"/>
</dbReference>
<dbReference type="Gene3D" id="3.40.50.300">
    <property type="entry name" value="P-loop containing nucleotide triphosphate hydrolases"/>
    <property type="match status" value="1"/>
</dbReference>
<proteinExistence type="predicted"/>
<dbReference type="InterPro" id="IPR014223">
    <property type="entry name" value="ABC_CydC/D"/>
</dbReference>
<sequence length="565" mass="59193">MKNLLLLLPLYARRKSGLLLALFCALATVAAGVGLLGVSGWFLTGAALAGAGGVFNLFAPSALVRGLSFLRIVSRYADRVVGHSATLRLLADLRAMVFASLIRLTPRQLAKYRSGDLVARMTGDVDALDTVFLFVLAPLATAILAGAVLTAVLGMWVPAAALAFALALLTACLLVPLWLLRAARKPGAAAQESAAGLRAATLDAVEGHADMVALHTQAQAAEHFERLCHASALARRSQARVAARGQWFLQVAAGVSVLALLWFGLGTHEAGGIEGPVLVGLLLAVIGIFEVAGPIMRGASRMGSAMSAAGRIRDVTQALPDMLDPATPRLLPESGALELDGVTFRYPARSATQSPAVLDGIELRVEKGERVAILGASGAGKSTLLHLMLRLEDPQAGQVRFGGVDARECTQRDWHRRIALLSQDAPVFLGTLRTNLLIGDASADDAALWRALDAARLGDFVRALPEGLDTWAGETGSQLSAGQARRLCLARALLSPASVIVLDEPTAGLDAAAEASFFNDLERAVAGRSVVLVTHAALPPGAVHRSLQLCNGKLHDMSWQAAILA</sequence>
<evidence type="ECO:0000256" key="2">
    <source>
        <dbReference type="ARBA" id="ARBA00022475"/>
    </source>
</evidence>
<keyword evidence="2" id="KW-1003">Cell membrane</keyword>
<dbReference type="SMART" id="SM00382">
    <property type="entry name" value="AAA"/>
    <property type="match status" value="1"/>
</dbReference>
<dbReference type="GO" id="GO:0140359">
    <property type="term" value="F:ABC-type transporter activity"/>
    <property type="evidence" value="ECO:0007669"/>
    <property type="project" value="InterPro"/>
</dbReference>
<evidence type="ECO:0000313" key="12">
    <source>
        <dbReference type="Proteomes" id="UP000494105"/>
    </source>
</evidence>
<protein>
    <submittedName>
        <fullName evidence="11">Putative ABC transporter ATP-binding/permease protein</fullName>
    </submittedName>
</protein>
<dbReference type="Pfam" id="PF00664">
    <property type="entry name" value="ABC_membrane"/>
    <property type="match status" value="1"/>
</dbReference>
<feature type="transmembrane region" description="Helical" evidence="8">
    <location>
        <begin position="159"/>
        <end position="180"/>
    </location>
</feature>
<feature type="transmembrane region" description="Helical" evidence="8">
    <location>
        <begin position="277"/>
        <end position="296"/>
    </location>
</feature>
<keyword evidence="5 11" id="KW-0067">ATP-binding</keyword>
<feature type="transmembrane region" description="Helical" evidence="8">
    <location>
        <begin position="247"/>
        <end position="265"/>
    </location>
</feature>
<dbReference type="NCBIfam" id="TIGR02868">
    <property type="entry name" value="CydC"/>
    <property type="match status" value="1"/>
</dbReference>
<dbReference type="AlphaFoldDB" id="A0A6S7D9W0"/>
<evidence type="ECO:0000256" key="1">
    <source>
        <dbReference type="ARBA" id="ARBA00004651"/>
    </source>
</evidence>
<dbReference type="InterPro" id="IPR017871">
    <property type="entry name" value="ABC_transporter-like_CS"/>
</dbReference>
<keyword evidence="6 8" id="KW-1133">Transmembrane helix</keyword>
<dbReference type="InterPro" id="IPR039421">
    <property type="entry name" value="Type_1_exporter"/>
</dbReference>
<dbReference type="InterPro" id="IPR036640">
    <property type="entry name" value="ABC1_TM_sf"/>
</dbReference>
<dbReference type="EMBL" id="CADILD010000001">
    <property type="protein sequence ID" value="CAB3838535.1"/>
    <property type="molecule type" value="Genomic_DNA"/>
</dbReference>
<dbReference type="Pfam" id="PF00005">
    <property type="entry name" value="ABC_tran"/>
    <property type="match status" value="1"/>
</dbReference>
<dbReference type="GO" id="GO:0005524">
    <property type="term" value="F:ATP binding"/>
    <property type="evidence" value="ECO:0007669"/>
    <property type="project" value="UniProtKB-KW"/>
</dbReference>
<comment type="subcellular location">
    <subcellularLocation>
        <location evidence="1">Cell membrane</location>
        <topology evidence="1">Multi-pass membrane protein</topology>
    </subcellularLocation>
</comment>
<keyword evidence="4" id="KW-0547">Nucleotide-binding</keyword>
<dbReference type="PANTHER" id="PTHR24221">
    <property type="entry name" value="ATP-BINDING CASSETTE SUB-FAMILY B"/>
    <property type="match status" value="1"/>
</dbReference>
<reference evidence="11 12" key="1">
    <citation type="submission" date="2020-04" db="EMBL/GenBank/DDBJ databases">
        <authorList>
            <person name="De Canck E."/>
        </authorList>
    </citation>
    <scope>NUCLEOTIDE SEQUENCE [LARGE SCALE GENOMIC DNA]</scope>
    <source>
        <strain evidence="11 12">LMG 1861</strain>
    </source>
</reference>
<dbReference type="InterPro" id="IPR011527">
    <property type="entry name" value="ABC1_TM_dom"/>
</dbReference>
<evidence type="ECO:0000256" key="3">
    <source>
        <dbReference type="ARBA" id="ARBA00022692"/>
    </source>
</evidence>
<organism evidence="11 12">
    <name type="scientific">Achromobacter piechaudii</name>
    <dbReference type="NCBI Taxonomy" id="72556"/>
    <lineage>
        <taxon>Bacteria</taxon>
        <taxon>Pseudomonadati</taxon>
        <taxon>Pseudomonadota</taxon>
        <taxon>Betaproteobacteria</taxon>
        <taxon>Burkholderiales</taxon>
        <taxon>Alcaligenaceae</taxon>
        <taxon>Achromobacter</taxon>
    </lineage>
</organism>
<evidence type="ECO:0000259" key="9">
    <source>
        <dbReference type="PROSITE" id="PS50893"/>
    </source>
</evidence>
<dbReference type="PROSITE" id="PS00211">
    <property type="entry name" value="ABC_TRANSPORTER_1"/>
    <property type="match status" value="1"/>
</dbReference>
<evidence type="ECO:0000313" key="11">
    <source>
        <dbReference type="EMBL" id="CAB3838535.1"/>
    </source>
</evidence>
<dbReference type="PANTHER" id="PTHR24221:SF590">
    <property type="entry name" value="COMPONENT LINKED WITH THE ASSEMBLY OF CYTOCHROME' TRANSPORT TRANSMEMBRANE ATP-BINDING PROTEIN ABC TRANSPORTER CYDD-RELATED"/>
    <property type="match status" value="1"/>
</dbReference>
<dbReference type="PROSITE" id="PS50893">
    <property type="entry name" value="ABC_TRANSPORTER_2"/>
    <property type="match status" value="1"/>
</dbReference>
<keyword evidence="3 8" id="KW-0812">Transmembrane</keyword>
<evidence type="ECO:0000256" key="7">
    <source>
        <dbReference type="ARBA" id="ARBA00023136"/>
    </source>
</evidence>
<dbReference type="InterPro" id="IPR003593">
    <property type="entry name" value="AAA+_ATPase"/>
</dbReference>
<feature type="domain" description="ABC transporter" evidence="9">
    <location>
        <begin position="337"/>
        <end position="565"/>
    </location>
</feature>
<evidence type="ECO:0000259" key="10">
    <source>
        <dbReference type="PROSITE" id="PS50929"/>
    </source>
</evidence>
<dbReference type="GO" id="GO:0045454">
    <property type="term" value="P:cell redox homeostasis"/>
    <property type="evidence" value="ECO:0007669"/>
    <property type="project" value="InterPro"/>
</dbReference>
<dbReference type="PROSITE" id="PS50929">
    <property type="entry name" value="ABC_TM1F"/>
    <property type="match status" value="1"/>
</dbReference>
<evidence type="ECO:0000256" key="6">
    <source>
        <dbReference type="ARBA" id="ARBA00022989"/>
    </source>
</evidence>
<dbReference type="GO" id="GO:0034775">
    <property type="term" value="P:glutathione transmembrane transport"/>
    <property type="evidence" value="ECO:0007669"/>
    <property type="project" value="InterPro"/>
</dbReference>
<feature type="transmembrane region" description="Helical" evidence="8">
    <location>
        <begin position="130"/>
        <end position="153"/>
    </location>
</feature>
<dbReference type="GO" id="GO:0005886">
    <property type="term" value="C:plasma membrane"/>
    <property type="evidence" value="ECO:0007669"/>
    <property type="project" value="UniProtKB-SubCell"/>
</dbReference>
<dbReference type="InterPro" id="IPR003439">
    <property type="entry name" value="ABC_transporter-like_ATP-bd"/>
</dbReference>
<evidence type="ECO:0000256" key="8">
    <source>
        <dbReference type="SAM" id="Phobius"/>
    </source>
</evidence>
<dbReference type="SUPFAM" id="SSF90123">
    <property type="entry name" value="ABC transporter transmembrane region"/>
    <property type="match status" value="1"/>
</dbReference>
<dbReference type="Proteomes" id="UP000494105">
    <property type="component" value="Unassembled WGS sequence"/>
</dbReference>
<gene>
    <name evidence="11" type="ORF">LMG1861_01160</name>
</gene>
<dbReference type="GO" id="GO:0016887">
    <property type="term" value="F:ATP hydrolysis activity"/>
    <property type="evidence" value="ECO:0007669"/>
    <property type="project" value="InterPro"/>
</dbReference>